<reference evidence="1 2" key="1">
    <citation type="submission" date="2020-11" db="EMBL/GenBank/DDBJ databases">
        <title>Taxonomic evaluation of the Bacillus sporothermodurans group of bacteria based on whole genome sequences.</title>
        <authorList>
            <person name="Fiedler G."/>
            <person name="Herbstmann A.-D."/>
            <person name="Doll E."/>
            <person name="Wenning M."/>
            <person name="Brinks E."/>
            <person name="Kabisch J."/>
            <person name="Breitenwieser F."/>
            <person name="Lappann M."/>
            <person name="Boehnlein C."/>
            <person name="Franz C."/>
        </authorList>
    </citation>
    <scope>NUCLEOTIDE SEQUENCE [LARGE SCALE GENOMIC DNA]</scope>
    <source>
        <strain evidence="1 2">JCM 19841</strain>
    </source>
</reference>
<gene>
    <name evidence="1" type="ORF">I5776_04465</name>
</gene>
<organism evidence="1 2">
    <name type="scientific">Heyndrickxia vini</name>
    <dbReference type="NCBI Taxonomy" id="1476025"/>
    <lineage>
        <taxon>Bacteria</taxon>
        <taxon>Bacillati</taxon>
        <taxon>Bacillota</taxon>
        <taxon>Bacilli</taxon>
        <taxon>Bacillales</taxon>
        <taxon>Bacillaceae</taxon>
        <taxon>Heyndrickxia</taxon>
    </lineage>
</organism>
<name>A0ABX7E3C5_9BACI</name>
<evidence type="ECO:0000313" key="2">
    <source>
        <dbReference type="Proteomes" id="UP000595691"/>
    </source>
</evidence>
<keyword evidence="2" id="KW-1185">Reference proteome</keyword>
<accession>A0ABX7E3C5</accession>
<dbReference type="RefSeq" id="WP_202779162.1">
    <property type="nucleotide sequence ID" value="NZ_CP065425.1"/>
</dbReference>
<evidence type="ECO:0000313" key="1">
    <source>
        <dbReference type="EMBL" id="QQZ10216.1"/>
    </source>
</evidence>
<protein>
    <submittedName>
        <fullName evidence="1">Uncharacterized protein</fullName>
    </submittedName>
</protein>
<dbReference type="EMBL" id="CP065425">
    <property type="protein sequence ID" value="QQZ10216.1"/>
    <property type="molecule type" value="Genomic_DNA"/>
</dbReference>
<dbReference type="Gene3D" id="2.60.120.380">
    <property type="match status" value="1"/>
</dbReference>
<dbReference type="Proteomes" id="UP000595691">
    <property type="component" value="Chromosome"/>
</dbReference>
<proteinExistence type="predicted"/>
<sequence length="72" mass="8135">MEGYLSFSSGKEVDGVISLYQKRKRAAVSNIYNSGQSEVMHVRLKKGKYYVKVNDVFGNPTITPYTLTLTKK</sequence>